<dbReference type="GO" id="GO:0016020">
    <property type="term" value="C:membrane"/>
    <property type="evidence" value="ECO:0007669"/>
    <property type="project" value="UniProtKB-SubCell"/>
</dbReference>
<protein>
    <recommendedName>
        <fullName evidence="3">histidine kinase</fullName>
        <ecNumber evidence="3">2.7.13.3</ecNumber>
    </recommendedName>
</protein>
<dbReference type="InterPro" id="IPR003660">
    <property type="entry name" value="HAMP_dom"/>
</dbReference>
<dbReference type="CDD" id="cd00082">
    <property type="entry name" value="HisKA"/>
    <property type="match status" value="1"/>
</dbReference>
<keyword evidence="8" id="KW-0472">Membrane</keyword>
<dbReference type="PANTHER" id="PTHR43711">
    <property type="entry name" value="TWO-COMPONENT HISTIDINE KINASE"/>
    <property type="match status" value="1"/>
</dbReference>
<evidence type="ECO:0000256" key="8">
    <source>
        <dbReference type="SAM" id="Phobius"/>
    </source>
</evidence>
<dbReference type="SMART" id="SM00387">
    <property type="entry name" value="HATPase_c"/>
    <property type="match status" value="1"/>
</dbReference>
<evidence type="ECO:0000256" key="7">
    <source>
        <dbReference type="ARBA" id="ARBA00023012"/>
    </source>
</evidence>
<dbReference type="Gene3D" id="3.30.565.10">
    <property type="entry name" value="Histidine kinase-like ATPase, C-terminal domain"/>
    <property type="match status" value="1"/>
</dbReference>
<evidence type="ECO:0000313" key="11">
    <source>
        <dbReference type="EMBL" id="NMM64994.1"/>
    </source>
</evidence>
<dbReference type="PANTHER" id="PTHR43711:SF26">
    <property type="entry name" value="SENSOR HISTIDINE KINASE RCSC"/>
    <property type="match status" value="1"/>
</dbReference>
<evidence type="ECO:0000256" key="4">
    <source>
        <dbReference type="ARBA" id="ARBA00022553"/>
    </source>
</evidence>
<dbReference type="InterPro" id="IPR050736">
    <property type="entry name" value="Sensor_HK_Regulatory"/>
</dbReference>
<feature type="domain" description="HAMP" evidence="10">
    <location>
        <begin position="80"/>
        <end position="126"/>
    </location>
</feature>
<dbReference type="PROSITE" id="PS51257">
    <property type="entry name" value="PROKAR_LIPOPROTEIN"/>
    <property type="match status" value="1"/>
</dbReference>
<dbReference type="AlphaFoldDB" id="A0A7Y0HPG0"/>
<evidence type="ECO:0000259" key="10">
    <source>
        <dbReference type="PROSITE" id="PS50885"/>
    </source>
</evidence>
<dbReference type="Pfam" id="PF00672">
    <property type="entry name" value="HAMP"/>
    <property type="match status" value="1"/>
</dbReference>
<reference evidence="11 12" key="1">
    <citation type="submission" date="2020-06" db="EMBL/GenBank/DDBJ databases">
        <title>Complete Genome Sequence of Clostridium muelleri sp. nov. P21T, an Acid-Alcohol Producing Acetogen Isolated from Old Hay.</title>
        <authorList>
            <person name="Duncan K.E."/>
            <person name="Tanner R.S."/>
        </authorList>
    </citation>
    <scope>NUCLEOTIDE SEQUENCE [LARGE SCALE GENOMIC DNA]</scope>
    <source>
        <strain evidence="11 12">P21</strain>
    </source>
</reference>
<evidence type="ECO:0000313" key="12">
    <source>
        <dbReference type="Proteomes" id="UP000537131"/>
    </source>
</evidence>
<sequence length="354" mass="40303">MLSKKTSYWRLTMIFTGLVFLILVSTSCIIFILLLLRSKGIIQLQLSPNPLRMFVTFALISILLGTMLSVIFSRIPLRLLRKIMVAIDTLSAGDFSTRINLKGIPELQQLSKSFNHMAEELSSIEILRSDFVNNFSHEFKSPIVSMRGFAKMLKYSDLTEEEHNEYLDIIISESDRLVDLSKNVLNICKIENQAIISNSKEYNLTEQIRRCIAIMAQKWNIKDPSFDFECEEINFTGDEDLISQVWINLIDNAIKFTTAHVLIHMSLHQYNSSIRFSISDNGPGMDEETQKHIFDKFYQGDTSHATHGNGLGLPITKKIIELHGGTIYVQCTDGNGTTFIIELPTSNISYRISM</sequence>
<dbReference type="InterPro" id="IPR004358">
    <property type="entry name" value="Sig_transdc_His_kin-like_C"/>
</dbReference>
<keyword evidence="4" id="KW-0597">Phosphoprotein</keyword>
<gene>
    <name evidence="11" type="ORF">HBE96_20600</name>
</gene>
<dbReference type="RefSeq" id="WP_169299579.1">
    <property type="nucleotide sequence ID" value="NZ_JABBNI010000058.1"/>
</dbReference>
<dbReference type="Gene3D" id="1.10.287.130">
    <property type="match status" value="1"/>
</dbReference>
<dbReference type="GO" id="GO:0000155">
    <property type="term" value="F:phosphorelay sensor kinase activity"/>
    <property type="evidence" value="ECO:0007669"/>
    <property type="project" value="InterPro"/>
</dbReference>
<feature type="transmembrane region" description="Helical" evidence="8">
    <location>
        <begin position="51"/>
        <end position="72"/>
    </location>
</feature>
<dbReference type="FunFam" id="3.30.565.10:FF:000006">
    <property type="entry name" value="Sensor histidine kinase WalK"/>
    <property type="match status" value="1"/>
</dbReference>
<dbReference type="PRINTS" id="PR00344">
    <property type="entry name" value="BCTRLSENSOR"/>
</dbReference>
<dbReference type="SUPFAM" id="SSF55874">
    <property type="entry name" value="ATPase domain of HSP90 chaperone/DNA topoisomerase II/histidine kinase"/>
    <property type="match status" value="1"/>
</dbReference>
<dbReference type="InterPro" id="IPR036097">
    <property type="entry name" value="HisK_dim/P_sf"/>
</dbReference>
<dbReference type="InterPro" id="IPR003594">
    <property type="entry name" value="HATPase_dom"/>
</dbReference>
<dbReference type="Pfam" id="PF00512">
    <property type="entry name" value="HisKA"/>
    <property type="match status" value="1"/>
</dbReference>
<evidence type="ECO:0000256" key="5">
    <source>
        <dbReference type="ARBA" id="ARBA00022679"/>
    </source>
</evidence>
<evidence type="ECO:0000256" key="1">
    <source>
        <dbReference type="ARBA" id="ARBA00000085"/>
    </source>
</evidence>
<keyword evidence="8" id="KW-1133">Transmembrane helix</keyword>
<comment type="catalytic activity">
    <reaction evidence="1">
        <text>ATP + protein L-histidine = ADP + protein N-phospho-L-histidine.</text>
        <dbReference type="EC" id="2.7.13.3"/>
    </reaction>
</comment>
<proteinExistence type="predicted"/>
<keyword evidence="12" id="KW-1185">Reference proteome</keyword>
<feature type="transmembrane region" description="Helical" evidence="8">
    <location>
        <begin position="12"/>
        <end position="36"/>
    </location>
</feature>
<dbReference type="PROSITE" id="PS50885">
    <property type="entry name" value="HAMP"/>
    <property type="match status" value="1"/>
</dbReference>
<organism evidence="11 12">
    <name type="scientific">Clostridium muellerianum</name>
    <dbReference type="NCBI Taxonomy" id="2716538"/>
    <lineage>
        <taxon>Bacteria</taxon>
        <taxon>Bacillati</taxon>
        <taxon>Bacillota</taxon>
        <taxon>Clostridia</taxon>
        <taxon>Eubacteriales</taxon>
        <taxon>Clostridiaceae</taxon>
        <taxon>Clostridium</taxon>
    </lineage>
</organism>
<dbReference type="InterPro" id="IPR003661">
    <property type="entry name" value="HisK_dim/P_dom"/>
</dbReference>
<keyword evidence="8" id="KW-0812">Transmembrane</keyword>
<dbReference type="CDD" id="cd00075">
    <property type="entry name" value="HATPase"/>
    <property type="match status" value="1"/>
</dbReference>
<dbReference type="SUPFAM" id="SSF158472">
    <property type="entry name" value="HAMP domain-like"/>
    <property type="match status" value="1"/>
</dbReference>
<comment type="subcellular location">
    <subcellularLocation>
        <location evidence="2">Membrane</location>
    </subcellularLocation>
</comment>
<evidence type="ECO:0000256" key="3">
    <source>
        <dbReference type="ARBA" id="ARBA00012438"/>
    </source>
</evidence>
<keyword evidence="7" id="KW-0902">Two-component regulatory system</keyword>
<comment type="caution">
    <text evidence="11">The sequence shown here is derived from an EMBL/GenBank/DDBJ whole genome shotgun (WGS) entry which is preliminary data.</text>
</comment>
<evidence type="ECO:0000259" key="9">
    <source>
        <dbReference type="PROSITE" id="PS50109"/>
    </source>
</evidence>
<dbReference type="InterPro" id="IPR005467">
    <property type="entry name" value="His_kinase_dom"/>
</dbReference>
<dbReference type="SMART" id="SM00388">
    <property type="entry name" value="HisKA"/>
    <property type="match status" value="1"/>
</dbReference>
<dbReference type="CDD" id="cd06225">
    <property type="entry name" value="HAMP"/>
    <property type="match status" value="1"/>
</dbReference>
<name>A0A7Y0HPG0_9CLOT</name>
<dbReference type="EC" id="2.7.13.3" evidence="3"/>
<dbReference type="PROSITE" id="PS50109">
    <property type="entry name" value="HIS_KIN"/>
    <property type="match status" value="1"/>
</dbReference>
<dbReference type="InterPro" id="IPR036890">
    <property type="entry name" value="HATPase_C_sf"/>
</dbReference>
<evidence type="ECO:0000256" key="2">
    <source>
        <dbReference type="ARBA" id="ARBA00004370"/>
    </source>
</evidence>
<dbReference type="Proteomes" id="UP000537131">
    <property type="component" value="Unassembled WGS sequence"/>
</dbReference>
<keyword evidence="5" id="KW-0808">Transferase</keyword>
<feature type="domain" description="Histidine kinase" evidence="9">
    <location>
        <begin position="134"/>
        <end position="347"/>
    </location>
</feature>
<accession>A0A7Y0HPG0</accession>
<dbReference type="SMART" id="SM00304">
    <property type="entry name" value="HAMP"/>
    <property type="match status" value="1"/>
</dbReference>
<evidence type="ECO:0000256" key="6">
    <source>
        <dbReference type="ARBA" id="ARBA00022777"/>
    </source>
</evidence>
<dbReference type="SUPFAM" id="SSF47384">
    <property type="entry name" value="Homodimeric domain of signal transducing histidine kinase"/>
    <property type="match status" value="1"/>
</dbReference>
<keyword evidence="6 11" id="KW-0418">Kinase</keyword>
<dbReference type="EMBL" id="JABBNI010000058">
    <property type="protein sequence ID" value="NMM64994.1"/>
    <property type="molecule type" value="Genomic_DNA"/>
</dbReference>
<dbReference type="Gene3D" id="6.10.340.10">
    <property type="match status" value="1"/>
</dbReference>
<dbReference type="Pfam" id="PF02518">
    <property type="entry name" value="HATPase_c"/>
    <property type="match status" value="1"/>
</dbReference>